<keyword evidence="4" id="KW-1185">Reference proteome</keyword>
<feature type="chain" id="PRO_5045124565" evidence="2">
    <location>
        <begin position="21"/>
        <end position="356"/>
    </location>
</feature>
<comment type="caution">
    <text evidence="3">The sequence shown here is derived from an EMBL/GenBank/DDBJ whole genome shotgun (WGS) entry which is preliminary data.</text>
</comment>
<dbReference type="Proteomes" id="UP001433268">
    <property type="component" value="Unassembled WGS sequence"/>
</dbReference>
<gene>
    <name evidence="3" type="ORF">PG997_000998</name>
</gene>
<dbReference type="EMBL" id="JAQQWN010000002">
    <property type="protein sequence ID" value="KAK8094313.1"/>
    <property type="molecule type" value="Genomic_DNA"/>
</dbReference>
<evidence type="ECO:0000313" key="4">
    <source>
        <dbReference type="Proteomes" id="UP001433268"/>
    </source>
</evidence>
<accession>A0ABR1XCB1</accession>
<evidence type="ECO:0000313" key="3">
    <source>
        <dbReference type="EMBL" id="KAK8094313.1"/>
    </source>
</evidence>
<feature type="signal peptide" evidence="2">
    <location>
        <begin position="1"/>
        <end position="20"/>
    </location>
</feature>
<dbReference type="RefSeq" id="XP_066675086.1">
    <property type="nucleotide sequence ID" value="XM_066805313.1"/>
</dbReference>
<sequence>MELSSMTMLFFLALAKLAVANPCDGVGATPVFYHDYYSDACPLRSLSIPMAPARNGPIMPMIASPTVRSVQTTFDWATESPFPRSECHGPTSCSLSEGKSTSWSWNFGFSPKVGKAIKLGVSGGYSQSYGTSQGRSWSIDLQKGECGYFTFVPARKTTCGTLSQSTPVWIDGVWTCAPHVVNTKNYCAPGIWYDSAGDPDGVIIFVRINCLTREPLGPEYQDDIYNMPGVPLDRGTLATTLQSWVDDTCSASLVSNNADGTQTAAFEIHGKGFSDSQLGDNGANLNAGLTSCGTLASWVFNWTPDNGTYDWAATGQVTGSSVKGCIGDAVVAAGGSTKSNCDTGPLSPGASSPPEE</sequence>
<dbReference type="GeneID" id="92038373"/>
<feature type="region of interest" description="Disordered" evidence="1">
    <location>
        <begin position="337"/>
        <end position="356"/>
    </location>
</feature>
<proteinExistence type="predicted"/>
<evidence type="ECO:0000256" key="1">
    <source>
        <dbReference type="SAM" id="MobiDB-lite"/>
    </source>
</evidence>
<name>A0ABR1XCB1_9PEZI</name>
<organism evidence="3 4">
    <name type="scientific">Apiospora hydei</name>
    <dbReference type="NCBI Taxonomy" id="1337664"/>
    <lineage>
        <taxon>Eukaryota</taxon>
        <taxon>Fungi</taxon>
        <taxon>Dikarya</taxon>
        <taxon>Ascomycota</taxon>
        <taxon>Pezizomycotina</taxon>
        <taxon>Sordariomycetes</taxon>
        <taxon>Xylariomycetidae</taxon>
        <taxon>Amphisphaeriales</taxon>
        <taxon>Apiosporaceae</taxon>
        <taxon>Apiospora</taxon>
    </lineage>
</organism>
<protein>
    <submittedName>
        <fullName evidence="3">Uncharacterized protein</fullName>
    </submittedName>
</protein>
<reference evidence="3 4" key="1">
    <citation type="submission" date="2023-01" db="EMBL/GenBank/DDBJ databases">
        <title>Analysis of 21 Apiospora genomes using comparative genomics revels a genus with tremendous synthesis potential of carbohydrate active enzymes and secondary metabolites.</title>
        <authorList>
            <person name="Sorensen T."/>
        </authorList>
    </citation>
    <scope>NUCLEOTIDE SEQUENCE [LARGE SCALE GENOMIC DNA]</scope>
    <source>
        <strain evidence="3 4">CBS 114990</strain>
    </source>
</reference>
<evidence type="ECO:0000256" key="2">
    <source>
        <dbReference type="SAM" id="SignalP"/>
    </source>
</evidence>
<keyword evidence="2" id="KW-0732">Signal</keyword>